<dbReference type="Proteomes" id="UP000824176">
    <property type="component" value="Unassembled WGS sequence"/>
</dbReference>
<dbReference type="InterPro" id="IPR012354">
    <property type="entry name" value="Esterase_lipase"/>
</dbReference>
<dbReference type="SUPFAM" id="SSF53474">
    <property type="entry name" value="alpha/beta-Hydrolases"/>
    <property type="match status" value="1"/>
</dbReference>
<dbReference type="GO" id="GO:0052689">
    <property type="term" value="F:carboxylic ester hydrolase activity"/>
    <property type="evidence" value="ECO:0007669"/>
    <property type="project" value="InterPro"/>
</dbReference>
<feature type="site" description="Important for substrate specificity" evidence="2">
    <location>
        <position position="160"/>
    </location>
</feature>
<feature type="active site" description="Charge relay system" evidence="1">
    <location>
        <position position="246"/>
    </location>
</feature>
<protein>
    <submittedName>
        <fullName evidence="4">Alpha/beta fold hydrolase</fullName>
    </submittedName>
</protein>
<evidence type="ECO:0000313" key="4">
    <source>
        <dbReference type="EMBL" id="HIZ89616.1"/>
    </source>
</evidence>
<organism evidence="4 5">
    <name type="scientific">Candidatus Mucispirillum faecigallinarum</name>
    <dbReference type="NCBI Taxonomy" id="2838699"/>
    <lineage>
        <taxon>Bacteria</taxon>
        <taxon>Pseudomonadati</taxon>
        <taxon>Deferribacterota</taxon>
        <taxon>Deferribacteres</taxon>
        <taxon>Deferribacterales</taxon>
        <taxon>Mucispirillaceae</taxon>
        <taxon>Mucispirillum</taxon>
    </lineage>
</organism>
<dbReference type="AlphaFoldDB" id="A0A9D2KBZ0"/>
<reference evidence="4" key="1">
    <citation type="journal article" date="2021" name="PeerJ">
        <title>Extensive microbial diversity within the chicken gut microbiome revealed by metagenomics and culture.</title>
        <authorList>
            <person name="Gilroy R."/>
            <person name="Ravi A."/>
            <person name="Getino M."/>
            <person name="Pursley I."/>
            <person name="Horton D.L."/>
            <person name="Alikhan N.F."/>
            <person name="Baker D."/>
            <person name="Gharbi K."/>
            <person name="Hall N."/>
            <person name="Watson M."/>
            <person name="Adriaenssens E.M."/>
            <person name="Foster-Nyarko E."/>
            <person name="Jarju S."/>
            <person name="Secka A."/>
            <person name="Antonio M."/>
            <person name="Oren A."/>
            <person name="Chaudhuri R.R."/>
            <person name="La Ragione R."/>
            <person name="Hildebrand F."/>
            <person name="Pallen M.J."/>
        </authorList>
    </citation>
    <scope>NUCLEOTIDE SEQUENCE</scope>
    <source>
        <strain evidence="4">ChiW4-1371</strain>
    </source>
</reference>
<dbReference type="Gene3D" id="3.40.50.1820">
    <property type="entry name" value="alpha/beta hydrolase"/>
    <property type="match status" value="1"/>
</dbReference>
<dbReference type="InterPro" id="IPR022742">
    <property type="entry name" value="Hydrolase_4"/>
</dbReference>
<evidence type="ECO:0000256" key="1">
    <source>
        <dbReference type="PIRSR" id="PIRSR017388-1"/>
    </source>
</evidence>
<comment type="caution">
    <text evidence="4">The sequence shown here is derived from an EMBL/GenBank/DDBJ whole genome shotgun (WGS) entry which is preliminary data.</text>
</comment>
<keyword evidence="4" id="KW-0378">Hydrolase</keyword>
<dbReference type="PANTHER" id="PTHR11614">
    <property type="entry name" value="PHOSPHOLIPASE-RELATED"/>
    <property type="match status" value="1"/>
</dbReference>
<dbReference type="InterPro" id="IPR051044">
    <property type="entry name" value="MAG_DAG_Lipase"/>
</dbReference>
<gene>
    <name evidence="4" type="ORF">H9804_06700</name>
</gene>
<reference evidence="4" key="2">
    <citation type="submission" date="2021-04" db="EMBL/GenBank/DDBJ databases">
        <authorList>
            <person name="Gilroy R."/>
        </authorList>
    </citation>
    <scope>NUCLEOTIDE SEQUENCE</scope>
    <source>
        <strain evidence="4">ChiW4-1371</strain>
    </source>
</reference>
<feature type="domain" description="Serine aminopeptidase S33" evidence="3">
    <location>
        <begin position="43"/>
        <end position="239"/>
    </location>
</feature>
<evidence type="ECO:0000313" key="5">
    <source>
        <dbReference type="Proteomes" id="UP000824176"/>
    </source>
</evidence>
<sequence>MIKQFNKINKTAEEIYEADVLKAREMGSAGEGNLPYFRRHSENGVLLIHGFAAAPNELLPLAYELEKNNYSVYVVRVAGHGCKLDNFYKTTYEDWYESIEAGYNALSSFCKKICIVGQSNGGLLACTVARFNKCDSLVLLAPAFKVRVPGFFLIPFVKKIIKNIPRYTKDLECNYPVFPTEQLYQMKLLQDKVDEYVKEINVPVLLAVSEKDVLISPKAALKKVNEMVSNDKTAFTYNNRLYKVKHILTEKHSLKIINDIVCWIKEKIK</sequence>
<evidence type="ECO:0000256" key="2">
    <source>
        <dbReference type="PIRSR" id="PIRSR017388-3"/>
    </source>
</evidence>
<accession>A0A9D2KBZ0</accession>
<dbReference type="EMBL" id="DXAQ01000104">
    <property type="protein sequence ID" value="HIZ89616.1"/>
    <property type="molecule type" value="Genomic_DNA"/>
</dbReference>
<name>A0A9D2KBZ0_9BACT</name>
<dbReference type="PIRSF" id="PIRSF017388">
    <property type="entry name" value="Esterase_lipase"/>
    <property type="match status" value="1"/>
</dbReference>
<feature type="active site" description="Nucleophile" evidence="1">
    <location>
        <position position="119"/>
    </location>
</feature>
<evidence type="ECO:0000259" key="3">
    <source>
        <dbReference type="Pfam" id="PF12146"/>
    </source>
</evidence>
<feature type="active site" description="Charge relay system" evidence="1">
    <location>
        <position position="212"/>
    </location>
</feature>
<dbReference type="InterPro" id="IPR029058">
    <property type="entry name" value="AB_hydrolase_fold"/>
</dbReference>
<proteinExistence type="predicted"/>
<dbReference type="Pfam" id="PF12146">
    <property type="entry name" value="Hydrolase_4"/>
    <property type="match status" value="1"/>
</dbReference>